<dbReference type="CDD" id="cd03808">
    <property type="entry name" value="GT4_CapM-like"/>
    <property type="match status" value="1"/>
</dbReference>
<accession>R7N0B8</accession>
<evidence type="ECO:0000259" key="2">
    <source>
        <dbReference type="Pfam" id="PF13477"/>
    </source>
</evidence>
<dbReference type="AlphaFoldDB" id="R7N0B8"/>
<reference evidence="3" key="1">
    <citation type="submission" date="2012-11" db="EMBL/GenBank/DDBJ databases">
        <title>Dependencies among metagenomic species, viruses, plasmids and units of genetic variation.</title>
        <authorList>
            <person name="Nielsen H.B."/>
            <person name="Almeida M."/>
            <person name="Juncker A.S."/>
            <person name="Rasmussen S."/>
            <person name="Li J."/>
            <person name="Sunagawa S."/>
            <person name="Plichta D."/>
            <person name="Gautier L."/>
            <person name="Le Chatelier E."/>
            <person name="Peletier E."/>
            <person name="Bonde I."/>
            <person name="Nielsen T."/>
            <person name="Manichanh C."/>
            <person name="Arumugam M."/>
            <person name="Batto J."/>
            <person name="Santos M.B.Q.D."/>
            <person name="Blom N."/>
            <person name="Borruel N."/>
            <person name="Burgdorf K.S."/>
            <person name="Boumezbeur F."/>
            <person name="Casellas F."/>
            <person name="Dore J."/>
            <person name="Guarner F."/>
            <person name="Hansen T."/>
            <person name="Hildebrand F."/>
            <person name="Kaas R.S."/>
            <person name="Kennedy S."/>
            <person name="Kristiansen K."/>
            <person name="Kultima J.R."/>
            <person name="Leonard P."/>
            <person name="Levenez F."/>
            <person name="Lund O."/>
            <person name="Moumen B."/>
            <person name="Le Paslier D."/>
            <person name="Pons N."/>
            <person name="Pedersen O."/>
            <person name="Prifti E."/>
            <person name="Qin J."/>
            <person name="Raes J."/>
            <person name="Tap J."/>
            <person name="Tims S."/>
            <person name="Ussery D.W."/>
            <person name="Yamada T."/>
            <person name="MetaHit consortium"/>
            <person name="Renault P."/>
            <person name="Sicheritz-Ponten T."/>
            <person name="Bork P."/>
            <person name="Wang J."/>
            <person name="Brunak S."/>
            <person name="Ehrlich S.D."/>
        </authorList>
    </citation>
    <scope>NUCLEOTIDE SEQUENCE [LARGE SCALE GENOMIC DNA]</scope>
</reference>
<dbReference type="Proteomes" id="UP000017908">
    <property type="component" value="Unassembled WGS sequence"/>
</dbReference>
<dbReference type="InterPro" id="IPR001296">
    <property type="entry name" value="Glyco_trans_1"/>
</dbReference>
<feature type="domain" description="Glycosyltransferase subfamily 4-like N-terminal" evidence="2">
    <location>
        <begin position="3"/>
        <end position="151"/>
    </location>
</feature>
<dbReference type="PANTHER" id="PTHR12526">
    <property type="entry name" value="GLYCOSYLTRANSFERASE"/>
    <property type="match status" value="1"/>
</dbReference>
<sequence length="375" mass="42056">MPKVLFVATVVKKHIMEFHLPFLKMFQEHGWQTAVAARNDYDDPADCQIPFCDDYYDIPFERNPFKAGNLTAYKKLKQIIDTGHYDIIHCHTPVGAALARLAAREARKRGTKVIYTAHGFHFYKGAPLLNWLIFYPVERWLAHDTDVLITINQEDYQRAQHFKAGKVVYVPGVGVDLKKFHVDVTDKAAKRQELGLAADDFVLLSVGELIPRKNHQVVLRALGRLQEQGNLGNIQYLICGQGAKMDELKELAKSLDIANHVHFLGYRRDIPDICSASDVFMFMSLQEGLPVALMEAMACGLPAVCTSIRGNTDLIENGVTGFLADNTPEATAEAIQKMKSDPALRDSLVANALERIKQFDLTQILPAMRKLYGGM</sequence>
<evidence type="ECO:0000313" key="3">
    <source>
        <dbReference type="EMBL" id="CDF06260.1"/>
    </source>
</evidence>
<feature type="domain" description="Glycosyl transferase family 1" evidence="1">
    <location>
        <begin position="187"/>
        <end position="353"/>
    </location>
</feature>
<dbReference type="EMBL" id="CBKE010000416">
    <property type="protein sequence ID" value="CDF06260.1"/>
    <property type="molecule type" value="Genomic_DNA"/>
</dbReference>
<dbReference type="Pfam" id="PF00534">
    <property type="entry name" value="Glycos_transf_1"/>
    <property type="match status" value="1"/>
</dbReference>
<dbReference type="PANTHER" id="PTHR12526:SF630">
    <property type="entry name" value="GLYCOSYLTRANSFERASE"/>
    <property type="match status" value="1"/>
</dbReference>
<evidence type="ECO:0000259" key="1">
    <source>
        <dbReference type="Pfam" id="PF00534"/>
    </source>
</evidence>
<comment type="caution">
    <text evidence="3">The sequence shown here is derived from an EMBL/GenBank/DDBJ whole genome shotgun (WGS) entry which is preliminary data.</text>
</comment>
<proteinExistence type="predicted"/>
<name>R7N0B8_MEGEL</name>
<dbReference type="SUPFAM" id="SSF53756">
    <property type="entry name" value="UDP-Glycosyltransferase/glycogen phosphorylase"/>
    <property type="match status" value="1"/>
</dbReference>
<protein>
    <recommendedName>
        <fullName evidence="5">Glycosyltransferase</fullName>
    </recommendedName>
</protein>
<dbReference type="Gene3D" id="3.40.50.2000">
    <property type="entry name" value="Glycogen Phosphorylase B"/>
    <property type="match status" value="2"/>
</dbReference>
<dbReference type="Pfam" id="PF13477">
    <property type="entry name" value="Glyco_trans_4_2"/>
    <property type="match status" value="1"/>
</dbReference>
<organism evidence="3 4">
    <name type="scientific">Megasphaera elsdenii CAG:570</name>
    <dbReference type="NCBI Taxonomy" id="1263087"/>
    <lineage>
        <taxon>Bacteria</taxon>
        <taxon>Bacillati</taxon>
        <taxon>Bacillota</taxon>
        <taxon>Negativicutes</taxon>
        <taxon>Veillonellales</taxon>
        <taxon>Veillonellaceae</taxon>
        <taxon>Megasphaera</taxon>
    </lineage>
</organism>
<dbReference type="GO" id="GO:0016757">
    <property type="term" value="F:glycosyltransferase activity"/>
    <property type="evidence" value="ECO:0007669"/>
    <property type="project" value="InterPro"/>
</dbReference>
<gene>
    <name evidence="3" type="ORF">BN715_00384</name>
</gene>
<evidence type="ECO:0008006" key="5">
    <source>
        <dbReference type="Google" id="ProtNLM"/>
    </source>
</evidence>
<dbReference type="InterPro" id="IPR028098">
    <property type="entry name" value="Glyco_trans_4-like_N"/>
</dbReference>
<evidence type="ECO:0000313" key="4">
    <source>
        <dbReference type="Proteomes" id="UP000017908"/>
    </source>
</evidence>